<dbReference type="Pfam" id="PF00931">
    <property type="entry name" value="NB-ARC"/>
    <property type="match status" value="1"/>
</dbReference>
<feature type="transmembrane region" description="Helical" evidence="8">
    <location>
        <begin position="1046"/>
        <end position="1064"/>
    </location>
</feature>
<keyword evidence="2" id="KW-0433">Leucine-rich repeat</keyword>
<feature type="domain" description="NB-ARC" evidence="9">
    <location>
        <begin position="477"/>
        <end position="616"/>
    </location>
</feature>
<dbReference type="SUPFAM" id="SSF54762">
    <property type="entry name" value="Signal recognition particle alu RNA binding heterodimer, SRP9/14"/>
    <property type="match status" value="1"/>
</dbReference>
<keyword evidence="8" id="KW-0812">Transmembrane</keyword>
<keyword evidence="14" id="KW-1185">Reference proteome</keyword>
<dbReference type="Gene3D" id="3.80.10.10">
    <property type="entry name" value="Ribonuclease Inhibitor"/>
    <property type="match status" value="2"/>
</dbReference>
<dbReference type="InterPro" id="IPR027417">
    <property type="entry name" value="P-loop_NTPase"/>
</dbReference>
<evidence type="ECO:0000256" key="2">
    <source>
        <dbReference type="ARBA" id="ARBA00022614"/>
    </source>
</evidence>
<keyword evidence="5" id="KW-0611">Plant defense</keyword>
<dbReference type="InterPro" id="IPR036388">
    <property type="entry name" value="WH-like_DNA-bd_sf"/>
</dbReference>
<protein>
    <recommendedName>
        <fullName evidence="15">Disease resistance protein RGA3</fullName>
    </recommendedName>
</protein>
<dbReference type="Proteomes" id="UP000626092">
    <property type="component" value="Unassembled WGS sequence"/>
</dbReference>
<dbReference type="GO" id="GO:0005524">
    <property type="term" value="F:ATP binding"/>
    <property type="evidence" value="ECO:0007669"/>
    <property type="project" value="UniProtKB-KW"/>
</dbReference>
<dbReference type="GO" id="GO:0048500">
    <property type="term" value="C:signal recognition particle"/>
    <property type="evidence" value="ECO:0007669"/>
    <property type="project" value="InterPro"/>
</dbReference>
<dbReference type="OrthoDB" id="985123at2759"/>
<evidence type="ECO:0000256" key="7">
    <source>
        <dbReference type="SAM" id="Coils"/>
    </source>
</evidence>
<dbReference type="InterPro" id="IPR009018">
    <property type="entry name" value="Signal_recog_particle_SRP9/14"/>
</dbReference>
<evidence type="ECO:0000256" key="4">
    <source>
        <dbReference type="ARBA" id="ARBA00022741"/>
    </source>
</evidence>
<dbReference type="GO" id="GO:0006952">
    <property type="term" value="P:defense response"/>
    <property type="evidence" value="ECO:0007669"/>
    <property type="project" value="UniProtKB-KW"/>
</dbReference>
<feature type="domain" description="Disease resistance R13L4/SHOC-2-like LRR" evidence="12">
    <location>
        <begin position="835"/>
        <end position="998"/>
    </location>
</feature>
<evidence type="ECO:0000256" key="3">
    <source>
        <dbReference type="ARBA" id="ARBA00022737"/>
    </source>
</evidence>
<sequence>MDDQAFSPPFNRELSFMSKGFNHSSVEEEEDWLGSVFLSFSWLAVVEDRVLQFLLICCGTYGLVIWLHTLAIKLVLLIWDLYCLCFGYASAELLNVVNISSSIAKGISWPGGTPVHLRESIEFSTFSYLHFINRNKRPFSSKSSFIHRFLSDAALRLHRLRIQTSYTMKYRHCDGKLVLKVSDNREISVLHLGIDGINDVVLCYSITLTLSDYLNVTKKQWDAITERNMDFFAYIHSYFLLVADMNCSLSYVYSALPLCVVELESSSFLALGVVLVLECWVTTKQIPISICSIVFAKLPSTSLVARENMAETILVDIAGNVLSSLGSYAIQHIGFLCGVKGELRKMQNNISTIKNVLLDAQEQQMSSHAVKEWLERLKLTLYDAEDLLDEVATETKRRQMESLLRKVHYFFTSSNPLVFRYVVGRKIRDIGKRLDEIVLQMNAFKFVVKLVERPIQINRREETSSFVNTVTVIGRDADKEKLVRLLLSPGDEENVAIVPIVGMGGLGKTTLAQLVYNDDRIQKHFTQRLWVCISNDFDVRRILIKLLQAGDAHGDTSYSNEGLEQLQNRVRSLLREDKFLLFLDDVWNEDCVEWKKLEDLLITQARGSRIIVTTRMACKEGDESKHPNLVNIGKKIVEKCGGVPLAARTLGAFLFSKTNERDWLFVRDNEMWAIVQKENDILPILRLSYDQMPSYLKHCFAYCSLLEKDEIIYGTKLIYEWMALGFVQCVDTKDELEDIGEGYILELVRRSFLEGDYTMESFYHYINPVKRERYKMHDLVHDLAQYVAGNEFLTVKGSTTEAIPKTVRHISFDLNTYCPFSRPLMDAKQLRTICLPKEEIGRLTSLRTLYLYECDNLESLGEGIEHLSCLRDLVIKGCNKLVSLPAGFRHLTSLERLEIAHCASLNLSEDDDLKGLISLKELELCLLPGLVNLPKGLLDAAATLTRLEIVLGHNFSTPSESILPNLLSLQSLTIRECHKVKSLPEGMQRLTKLQDLNIYGCILNYTIKYREGGEDWPKIAHVADKNCLLSYVCSALLLCAVELESSGFLVFGVVLVLVCWAMVLRYGIGYFALFGELWIITLLCNGIGYFALIFFE</sequence>
<feature type="domain" description="Disease resistance N-terminal" evidence="10">
    <location>
        <begin position="319"/>
        <end position="402"/>
    </location>
</feature>
<evidence type="ECO:0000259" key="9">
    <source>
        <dbReference type="Pfam" id="PF00931"/>
    </source>
</evidence>
<feature type="coiled-coil region" evidence="7">
    <location>
        <begin position="343"/>
        <end position="394"/>
    </location>
</feature>
<evidence type="ECO:0000259" key="12">
    <source>
        <dbReference type="Pfam" id="PF23598"/>
    </source>
</evidence>
<dbReference type="InterPro" id="IPR032675">
    <property type="entry name" value="LRR_dom_sf"/>
</dbReference>
<dbReference type="SUPFAM" id="SSF52540">
    <property type="entry name" value="P-loop containing nucleoside triphosphate hydrolases"/>
    <property type="match status" value="1"/>
</dbReference>
<comment type="caution">
    <text evidence="13">The sequence shown here is derived from an EMBL/GenBank/DDBJ whole genome shotgun (WGS) entry which is preliminary data.</text>
</comment>
<comment type="similarity">
    <text evidence="1">Belongs to the disease resistance NB-LRR family.</text>
</comment>
<gene>
    <name evidence="13" type="ORF">RHSIM_Rhsim03G0042400</name>
</gene>
<evidence type="ECO:0000313" key="13">
    <source>
        <dbReference type="EMBL" id="KAF7148510.1"/>
    </source>
</evidence>
<dbReference type="Gene3D" id="1.20.5.4130">
    <property type="match status" value="1"/>
</dbReference>
<evidence type="ECO:0000256" key="1">
    <source>
        <dbReference type="ARBA" id="ARBA00008894"/>
    </source>
</evidence>
<evidence type="ECO:0000259" key="10">
    <source>
        <dbReference type="Pfam" id="PF18052"/>
    </source>
</evidence>
<feature type="transmembrane region" description="Helical" evidence="8">
    <location>
        <begin position="1071"/>
        <end position="1095"/>
    </location>
</feature>
<dbReference type="PANTHER" id="PTHR36766:SF61">
    <property type="entry name" value="NB-ARC DOMAIN DISEASE RESISTANCE PROTEIN"/>
    <property type="match status" value="1"/>
</dbReference>
<feature type="domain" description="Disease resistance protein winged helix" evidence="11">
    <location>
        <begin position="708"/>
        <end position="784"/>
    </location>
</feature>
<dbReference type="GO" id="GO:0051707">
    <property type="term" value="P:response to other organism"/>
    <property type="evidence" value="ECO:0007669"/>
    <property type="project" value="UniProtKB-ARBA"/>
</dbReference>
<dbReference type="EMBL" id="WJXA01000003">
    <property type="protein sequence ID" value="KAF7148510.1"/>
    <property type="molecule type" value="Genomic_DNA"/>
</dbReference>
<dbReference type="Pfam" id="PF18052">
    <property type="entry name" value="Rx_N"/>
    <property type="match status" value="1"/>
</dbReference>
<evidence type="ECO:0000313" key="14">
    <source>
        <dbReference type="Proteomes" id="UP000626092"/>
    </source>
</evidence>
<dbReference type="Pfam" id="PF23598">
    <property type="entry name" value="LRR_14"/>
    <property type="match status" value="1"/>
</dbReference>
<feature type="transmembrane region" description="Helical" evidence="8">
    <location>
        <begin position="50"/>
        <end position="67"/>
    </location>
</feature>
<dbReference type="GO" id="GO:0008312">
    <property type="term" value="F:7S RNA binding"/>
    <property type="evidence" value="ECO:0007669"/>
    <property type="project" value="InterPro"/>
</dbReference>
<keyword evidence="8" id="KW-0472">Membrane</keyword>
<evidence type="ECO:0008006" key="15">
    <source>
        <dbReference type="Google" id="ProtNLM"/>
    </source>
</evidence>
<keyword evidence="4" id="KW-0547">Nucleotide-binding</keyword>
<evidence type="ECO:0000259" key="11">
    <source>
        <dbReference type="Pfam" id="PF23559"/>
    </source>
</evidence>
<dbReference type="InterPro" id="IPR042197">
    <property type="entry name" value="Apaf_helical"/>
</dbReference>
<dbReference type="SUPFAM" id="SSF52058">
    <property type="entry name" value="L domain-like"/>
    <property type="match status" value="1"/>
</dbReference>
<dbReference type="PANTHER" id="PTHR36766">
    <property type="entry name" value="PLANT BROAD-SPECTRUM MILDEW RESISTANCE PROTEIN RPW8"/>
    <property type="match status" value="1"/>
</dbReference>
<dbReference type="InterPro" id="IPR055414">
    <property type="entry name" value="LRR_R13L4/SHOC2-like"/>
</dbReference>
<dbReference type="FunFam" id="3.40.50.300:FF:001091">
    <property type="entry name" value="Probable disease resistance protein At1g61300"/>
    <property type="match status" value="1"/>
</dbReference>
<keyword evidence="6" id="KW-0067">ATP-binding</keyword>
<accession>A0A834LQF0</accession>
<dbReference type="Pfam" id="PF23559">
    <property type="entry name" value="WHD_DRP"/>
    <property type="match status" value="1"/>
</dbReference>
<evidence type="ECO:0000256" key="8">
    <source>
        <dbReference type="SAM" id="Phobius"/>
    </source>
</evidence>
<evidence type="ECO:0000256" key="6">
    <source>
        <dbReference type="ARBA" id="ARBA00022840"/>
    </source>
</evidence>
<dbReference type="PRINTS" id="PR00364">
    <property type="entry name" value="DISEASERSIST"/>
</dbReference>
<evidence type="ECO:0000256" key="5">
    <source>
        <dbReference type="ARBA" id="ARBA00022821"/>
    </source>
</evidence>
<keyword evidence="7" id="KW-0175">Coiled coil</keyword>
<organism evidence="13 14">
    <name type="scientific">Rhododendron simsii</name>
    <name type="common">Sims's rhododendron</name>
    <dbReference type="NCBI Taxonomy" id="118357"/>
    <lineage>
        <taxon>Eukaryota</taxon>
        <taxon>Viridiplantae</taxon>
        <taxon>Streptophyta</taxon>
        <taxon>Embryophyta</taxon>
        <taxon>Tracheophyta</taxon>
        <taxon>Spermatophyta</taxon>
        <taxon>Magnoliopsida</taxon>
        <taxon>eudicotyledons</taxon>
        <taxon>Gunneridae</taxon>
        <taxon>Pentapetalae</taxon>
        <taxon>asterids</taxon>
        <taxon>Ericales</taxon>
        <taxon>Ericaceae</taxon>
        <taxon>Ericoideae</taxon>
        <taxon>Rhodoreae</taxon>
        <taxon>Rhododendron</taxon>
    </lineage>
</organism>
<name>A0A834LQF0_RHOSS</name>
<dbReference type="AlphaFoldDB" id="A0A834LQF0"/>
<dbReference type="Gene3D" id="3.40.50.300">
    <property type="entry name" value="P-loop containing nucleotide triphosphate hydrolases"/>
    <property type="match status" value="1"/>
</dbReference>
<dbReference type="GO" id="GO:0043531">
    <property type="term" value="F:ADP binding"/>
    <property type="evidence" value="ECO:0007669"/>
    <property type="project" value="InterPro"/>
</dbReference>
<reference evidence="13" key="1">
    <citation type="submission" date="2019-11" db="EMBL/GenBank/DDBJ databases">
        <authorList>
            <person name="Liu Y."/>
            <person name="Hou J."/>
            <person name="Li T.-Q."/>
            <person name="Guan C.-H."/>
            <person name="Wu X."/>
            <person name="Wu H.-Z."/>
            <person name="Ling F."/>
            <person name="Zhang R."/>
            <person name="Shi X.-G."/>
            <person name="Ren J.-P."/>
            <person name="Chen E.-F."/>
            <person name="Sun J.-M."/>
        </authorList>
    </citation>
    <scope>NUCLEOTIDE SEQUENCE</scope>
    <source>
        <strain evidence="13">Adult_tree_wgs_1</strain>
        <tissue evidence="13">Leaves</tissue>
    </source>
</reference>
<dbReference type="Gene3D" id="1.10.8.430">
    <property type="entry name" value="Helical domain of apoptotic protease-activating factors"/>
    <property type="match status" value="1"/>
</dbReference>
<dbReference type="Gene3D" id="1.10.10.10">
    <property type="entry name" value="Winged helix-like DNA-binding domain superfamily/Winged helix DNA-binding domain"/>
    <property type="match status" value="1"/>
</dbReference>
<dbReference type="InterPro" id="IPR041118">
    <property type="entry name" value="Rx_N"/>
</dbReference>
<keyword evidence="8" id="KW-1133">Transmembrane helix</keyword>
<dbReference type="InterPro" id="IPR058922">
    <property type="entry name" value="WHD_DRP"/>
</dbReference>
<keyword evidence="3" id="KW-0677">Repeat</keyword>
<dbReference type="Gene3D" id="3.30.720.10">
    <property type="entry name" value="Signal recognition particle alu RNA binding heterodimer, srp9/1"/>
    <property type="match status" value="1"/>
</dbReference>
<proteinExistence type="inferred from homology"/>
<dbReference type="GO" id="GO:0006614">
    <property type="term" value="P:SRP-dependent cotranslational protein targeting to membrane"/>
    <property type="evidence" value="ECO:0007669"/>
    <property type="project" value="InterPro"/>
</dbReference>
<dbReference type="InterPro" id="IPR002182">
    <property type="entry name" value="NB-ARC"/>
</dbReference>